<accession>A0A0E9R801</accession>
<reference evidence="1" key="1">
    <citation type="submission" date="2014-11" db="EMBL/GenBank/DDBJ databases">
        <authorList>
            <person name="Amaro Gonzalez C."/>
        </authorList>
    </citation>
    <scope>NUCLEOTIDE SEQUENCE</scope>
</reference>
<sequence>MRFKKTLLIHKFQKYYPPHLLHLHCLRFNVGI</sequence>
<reference evidence="1" key="2">
    <citation type="journal article" date="2015" name="Fish Shellfish Immunol.">
        <title>Early steps in the European eel (Anguilla anguilla)-Vibrio vulnificus interaction in the gills: Role of the RtxA13 toxin.</title>
        <authorList>
            <person name="Callol A."/>
            <person name="Pajuelo D."/>
            <person name="Ebbesson L."/>
            <person name="Teles M."/>
            <person name="MacKenzie S."/>
            <person name="Amaro C."/>
        </authorList>
    </citation>
    <scope>NUCLEOTIDE SEQUENCE</scope>
</reference>
<proteinExistence type="predicted"/>
<organism evidence="1">
    <name type="scientific">Anguilla anguilla</name>
    <name type="common">European freshwater eel</name>
    <name type="synonym">Muraena anguilla</name>
    <dbReference type="NCBI Taxonomy" id="7936"/>
    <lineage>
        <taxon>Eukaryota</taxon>
        <taxon>Metazoa</taxon>
        <taxon>Chordata</taxon>
        <taxon>Craniata</taxon>
        <taxon>Vertebrata</taxon>
        <taxon>Euteleostomi</taxon>
        <taxon>Actinopterygii</taxon>
        <taxon>Neopterygii</taxon>
        <taxon>Teleostei</taxon>
        <taxon>Anguilliformes</taxon>
        <taxon>Anguillidae</taxon>
        <taxon>Anguilla</taxon>
    </lineage>
</organism>
<dbReference type="AlphaFoldDB" id="A0A0E9R801"/>
<evidence type="ECO:0000313" key="1">
    <source>
        <dbReference type="EMBL" id="JAH25224.1"/>
    </source>
</evidence>
<dbReference type="EMBL" id="GBXM01083353">
    <property type="protein sequence ID" value="JAH25224.1"/>
    <property type="molecule type" value="Transcribed_RNA"/>
</dbReference>
<name>A0A0E9R801_ANGAN</name>
<protein>
    <submittedName>
        <fullName evidence="1">Uncharacterized protein</fullName>
    </submittedName>
</protein>